<evidence type="ECO:0000256" key="2">
    <source>
        <dbReference type="RuleBase" id="RU003860"/>
    </source>
</evidence>
<reference evidence="3 4" key="1">
    <citation type="journal article" date="2016" name="Int. J. Syst. Evol. Microbiol.">
        <title>Paraphotobacterium marinum gen. nov., sp. nov., a member of the family Vibrionaceae, isolated from surface seawater.</title>
        <authorList>
            <person name="Huang Z."/>
            <person name="Dong C."/>
            <person name="Shao Z."/>
        </authorList>
    </citation>
    <scope>NUCLEOTIDE SEQUENCE [LARGE SCALE GENOMIC DNA]</scope>
    <source>
        <strain evidence="3 4">NSCS20N07D</strain>
    </source>
</reference>
<dbReference type="AlphaFoldDB" id="A0A220VDW0"/>
<dbReference type="InterPro" id="IPR036065">
    <property type="entry name" value="BolA-like_sf"/>
</dbReference>
<dbReference type="EMBL" id="CP022355">
    <property type="protein sequence ID" value="ASK78471.1"/>
    <property type="molecule type" value="Genomic_DNA"/>
</dbReference>
<dbReference type="Pfam" id="PF01722">
    <property type="entry name" value="BolA"/>
    <property type="match status" value="1"/>
</dbReference>
<protein>
    <submittedName>
        <fullName evidence="3">Crp/Fnr family transcriptional regulator</fullName>
    </submittedName>
</protein>
<dbReference type="KEGG" id="pmai:CF386_05360"/>
<evidence type="ECO:0000313" key="3">
    <source>
        <dbReference type="EMBL" id="ASK78471.1"/>
    </source>
</evidence>
<gene>
    <name evidence="3" type="ORF">CF386_05360</name>
</gene>
<proteinExistence type="inferred from homology"/>
<keyword evidence="4" id="KW-1185">Reference proteome</keyword>
<organism evidence="3 4">
    <name type="scientific">Paraphotobacterium marinum</name>
    <dbReference type="NCBI Taxonomy" id="1755811"/>
    <lineage>
        <taxon>Bacteria</taxon>
        <taxon>Pseudomonadati</taxon>
        <taxon>Pseudomonadota</taxon>
        <taxon>Gammaproteobacteria</taxon>
        <taxon>Vibrionales</taxon>
        <taxon>Vibrionaceae</taxon>
        <taxon>Paraphotobacterium</taxon>
    </lineage>
</organism>
<evidence type="ECO:0000313" key="4">
    <source>
        <dbReference type="Proteomes" id="UP000242175"/>
    </source>
</evidence>
<dbReference type="SUPFAM" id="SSF82657">
    <property type="entry name" value="BolA-like"/>
    <property type="match status" value="1"/>
</dbReference>
<dbReference type="Gene3D" id="3.30.300.90">
    <property type="entry name" value="BolA-like"/>
    <property type="match status" value="1"/>
</dbReference>
<comment type="similarity">
    <text evidence="1 2">Belongs to the BolA/IbaG family.</text>
</comment>
<dbReference type="PANTHER" id="PTHR46229:SF2">
    <property type="entry name" value="BOLA-LIKE PROTEIN 1"/>
    <property type="match status" value="1"/>
</dbReference>
<dbReference type="PANTHER" id="PTHR46229">
    <property type="entry name" value="BOLA TRANSCRIPTION REGULATOR"/>
    <property type="match status" value="1"/>
</dbReference>
<dbReference type="PIRSF" id="PIRSF003113">
    <property type="entry name" value="BolA"/>
    <property type="match status" value="1"/>
</dbReference>
<dbReference type="InterPro" id="IPR002634">
    <property type="entry name" value="BolA"/>
</dbReference>
<dbReference type="RefSeq" id="WP_089073379.1">
    <property type="nucleotide sequence ID" value="NZ_CBCSAM010000001.1"/>
</dbReference>
<dbReference type="OrthoDB" id="9801469at2"/>
<accession>A0A220VDW0</accession>
<evidence type="ECO:0000256" key="1">
    <source>
        <dbReference type="ARBA" id="ARBA00005578"/>
    </source>
</evidence>
<name>A0A220VDW0_9GAMM</name>
<dbReference type="InterPro" id="IPR050961">
    <property type="entry name" value="BolA/IbaG_stress_morph_reg"/>
</dbReference>
<sequence length="102" mass="12121">MKKQENYIREQLTNELKPSFLHIENESYKHNVPDDAESHFKVIVVSNNFTKLSLIKRHRFINELLGAKFFQSVHALSLHLFDESEWKKENISNIQTPDCQHK</sequence>
<dbReference type="Proteomes" id="UP000242175">
    <property type="component" value="Chromosome large"/>
</dbReference>